<evidence type="ECO:0000313" key="2">
    <source>
        <dbReference type="EMBL" id="KQK21788.1"/>
    </source>
</evidence>
<sequence length="79" mass="8184">MAKRASAATATVWLLAVAMLICSAYTAAGAGTCFCDCMKNQCMTLGTDPNKFDCAAACTEGCQQVGEQGQPKKGDFCGF</sequence>
<keyword evidence="1" id="KW-0732">Signal</keyword>
<dbReference type="EnsemblPlants" id="KQK21788">
    <property type="protein sequence ID" value="KQK21788"/>
    <property type="gene ID" value="BRADI_1g63110v3"/>
</dbReference>
<reference evidence="3" key="3">
    <citation type="submission" date="2018-08" db="UniProtKB">
        <authorList>
            <consortium name="EnsemblPlants"/>
        </authorList>
    </citation>
    <scope>IDENTIFICATION</scope>
    <source>
        <strain evidence="3">cv. Bd21</strain>
    </source>
</reference>
<feature type="signal peptide" evidence="1">
    <location>
        <begin position="1"/>
        <end position="29"/>
    </location>
</feature>
<dbReference type="FunCoup" id="I1H5Q5">
    <property type="interactions" value="214"/>
</dbReference>
<evidence type="ECO:0000313" key="3">
    <source>
        <dbReference type="EnsemblPlants" id="KQK21788"/>
    </source>
</evidence>
<evidence type="ECO:0000256" key="1">
    <source>
        <dbReference type="SAM" id="SignalP"/>
    </source>
</evidence>
<evidence type="ECO:0008006" key="5">
    <source>
        <dbReference type="Google" id="ProtNLM"/>
    </source>
</evidence>
<evidence type="ECO:0000313" key="4">
    <source>
        <dbReference type="Proteomes" id="UP000008810"/>
    </source>
</evidence>
<dbReference type="EMBL" id="CM000880">
    <property type="protein sequence ID" value="KQK21788.1"/>
    <property type="molecule type" value="Genomic_DNA"/>
</dbReference>
<dbReference type="HOGENOM" id="CLU_2516370_0_0_1"/>
<protein>
    <recommendedName>
        <fullName evidence="5">Bowman-Birk serine protease inhibitors family domain-containing protein</fullName>
    </recommendedName>
</protein>
<organism evidence="2">
    <name type="scientific">Brachypodium distachyon</name>
    <name type="common">Purple false brome</name>
    <name type="synonym">Trachynia distachya</name>
    <dbReference type="NCBI Taxonomy" id="15368"/>
    <lineage>
        <taxon>Eukaryota</taxon>
        <taxon>Viridiplantae</taxon>
        <taxon>Streptophyta</taxon>
        <taxon>Embryophyta</taxon>
        <taxon>Tracheophyta</taxon>
        <taxon>Spermatophyta</taxon>
        <taxon>Magnoliopsida</taxon>
        <taxon>Liliopsida</taxon>
        <taxon>Poales</taxon>
        <taxon>Poaceae</taxon>
        <taxon>BOP clade</taxon>
        <taxon>Pooideae</taxon>
        <taxon>Stipodae</taxon>
        <taxon>Brachypodieae</taxon>
        <taxon>Brachypodium</taxon>
    </lineage>
</organism>
<gene>
    <name evidence="2" type="ORF">BRADI_1g63110v3</name>
</gene>
<name>I1H5Q5_BRADI</name>
<dbReference type="eggNOG" id="ENOG502R57J">
    <property type="taxonomic scope" value="Eukaryota"/>
</dbReference>
<reference evidence="2 3" key="1">
    <citation type="journal article" date="2010" name="Nature">
        <title>Genome sequencing and analysis of the model grass Brachypodium distachyon.</title>
        <authorList>
            <consortium name="International Brachypodium Initiative"/>
        </authorList>
    </citation>
    <scope>NUCLEOTIDE SEQUENCE [LARGE SCALE GENOMIC DNA]</scope>
    <source>
        <strain evidence="2 3">Bd21</strain>
    </source>
</reference>
<reference evidence="2" key="2">
    <citation type="submission" date="2017-06" db="EMBL/GenBank/DDBJ databases">
        <title>WGS assembly of Brachypodium distachyon.</title>
        <authorList>
            <consortium name="The International Brachypodium Initiative"/>
            <person name="Lucas S."/>
            <person name="Harmon-Smith M."/>
            <person name="Lail K."/>
            <person name="Tice H."/>
            <person name="Grimwood J."/>
            <person name="Bruce D."/>
            <person name="Barry K."/>
            <person name="Shu S."/>
            <person name="Lindquist E."/>
            <person name="Wang M."/>
            <person name="Pitluck S."/>
            <person name="Vogel J.P."/>
            <person name="Garvin D.F."/>
            <person name="Mockler T.C."/>
            <person name="Schmutz J."/>
            <person name="Rokhsar D."/>
            <person name="Bevan M.W."/>
        </authorList>
    </citation>
    <scope>NUCLEOTIDE SEQUENCE</scope>
    <source>
        <strain evidence="2">Bd21</strain>
    </source>
</reference>
<feature type="chain" id="PRO_5014094350" description="Bowman-Birk serine protease inhibitors family domain-containing protein" evidence="1">
    <location>
        <begin position="30"/>
        <end position="79"/>
    </location>
</feature>
<dbReference type="AlphaFoldDB" id="I1H5Q5"/>
<keyword evidence="4" id="KW-1185">Reference proteome</keyword>
<dbReference type="OrthoDB" id="669798at2759"/>
<dbReference type="Gramene" id="KQK21788">
    <property type="protein sequence ID" value="KQK21788"/>
    <property type="gene ID" value="BRADI_1g63110v3"/>
</dbReference>
<accession>I1H5Q5</accession>
<proteinExistence type="predicted"/>
<dbReference type="Proteomes" id="UP000008810">
    <property type="component" value="Chromosome 1"/>
</dbReference>
<dbReference type="InParanoid" id="I1H5Q5"/>